<protein>
    <recommendedName>
        <fullName evidence="4">DUF948 domain-containing protein</fullName>
    </recommendedName>
</protein>
<comment type="caution">
    <text evidence="2">The sequence shown here is derived from an EMBL/GenBank/DDBJ whole genome shotgun (WGS) entry which is preliminary data.</text>
</comment>
<keyword evidence="1" id="KW-1133">Transmembrane helix</keyword>
<accession>A0AAP1EF29</accession>
<evidence type="ECO:0000313" key="2">
    <source>
        <dbReference type="EMBL" id="KZD95203.1"/>
    </source>
</evidence>
<keyword evidence="1" id="KW-0812">Transmembrane</keyword>
<evidence type="ECO:0000313" key="3">
    <source>
        <dbReference type="Proteomes" id="UP000076442"/>
    </source>
</evidence>
<dbReference type="RefSeq" id="WP_021481395.1">
    <property type="nucleotide sequence ID" value="NZ_BSEE01000001.1"/>
</dbReference>
<dbReference type="PANTHER" id="PTHR40070:SF1">
    <property type="entry name" value="UPF0478 PROTEIN YTXG"/>
    <property type="match status" value="1"/>
</dbReference>
<evidence type="ECO:0000256" key="1">
    <source>
        <dbReference type="SAM" id="Phobius"/>
    </source>
</evidence>
<feature type="transmembrane region" description="Helical" evidence="1">
    <location>
        <begin position="6"/>
        <end position="23"/>
    </location>
</feature>
<dbReference type="AlphaFoldDB" id="A0AAP1EF29"/>
<proteinExistence type="predicted"/>
<evidence type="ECO:0008006" key="4">
    <source>
        <dbReference type="Google" id="ProtNLM"/>
    </source>
</evidence>
<gene>
    <name evidence="2" type="ORF">B4122_0175</name>
</gene>
<sequence length="102" mass="11410">MIIVYISLAVLAVSIIFLGVTVIQNKKKMDPALKELSSVTQAMQKQIEGLKTETELLTQKQKKIQQDVQMKKSAFQQTAAEVKEVPKAVKEVWQAGHLNSRS</sequence>
<reference evidence="2 3" key="1">
    <citation type="submission" date="2015-09" db="EMBL/GenBank/DDBJ databases">
        <title>Spore heat resistance.</title>
        <authorList>
            <person name="Boekhorst J."/>
            <person name="Berendsen E.M."/>
            <person name="Wells-Bennik M.H."/>
            <person name="Kuipers O.P."/>
        </authorList>
    </citation>
    <scope>NUCLEOTIDE SEQUENCE [LARGE SCALE GENOMIC DNA]</scope>
    <source>
        <strain evidence="2 3">B4122</strain>
    </source>
</reference>
<dbReference type="PANTHER" id="PTHR40070">
    <property type="entry name" value="UPF0478 PROTEIN YTXG"/>
    <property type="match status" value="1"/>
</dbReference>
<dbReference type="EMBL" id="LJZV01000001">
    <property type="protein sequence ID" value="KZD95203.1"/>
    <property type="molecule type" value="Genomic_DNA"/>
</dbReference>
<dbReference type="Proteomes" id="UP000076442">
    <property type="component" value="Unassembled WGS sequence"/>
</dbReference>
<name>A0AAP1EF29_BACIU</name>
<dbReference type="Pfam" id="PF06103">
    <property type="entry name" value="DUF948"/>
    <property type="match status" value="1"/>
</dbReference>
<organism evidence="2 3">
    <name type="scientific">Bacillus subtilis</name>
    <dbReference type="NCBI Taxonomy" id="1423"/>
    <lineage>
        <taxon>Bacteria</taxon>
        <taxon>Bacillati</taxon>
        <taxon>Bacillota</taxon>
        <taxon>Bacilli</taxon>
        <taxon>Bacillales</taxon>
        <taxon>Bacillaceae</taxon>
        <taxon>Bacillus</taxon>
    </lineage>
</organism>
<keyword evidence="1" id="KW-0472">Membrane</keyword>
<dbReference type="InterPro" id="IPR009293">
    <property type="entry name" value="UPF0478"/>
</dbReference>